<feature type="domain" description="Luciferase-like" evidence="5">
    <location>
        <begin position="6"/>
        <end position="189"/>
    </location>
</feature>
<sequence>MCKDAGALTTPQSAQGRPVIIQAGSSERGREFAARWAEMIFASGTDLNDLQPFYNDMKRRITSFGRSPDDCAILSGLRVTVGETETIAREKLEFCNSLMSDELAIGTTSKHIGIDLTLFPKDGPMPDFESEVGSRGIYQTLLSLSREEGLSLAETARRYAGVGSGSGVTGTPEQVADHMQHLFEERGADGFMLNFGSGPGGLEDFCRLVVPILQERKLFRSEYPGTTVRETLGLSRGPVYPQKRPVNSLETVA</sequence>
<dbReference type="RefSeq" id="WP_201663949.1">
    <property type="nucleotide sequence ID" value="NZ_JAEQNC010000023.1"/>
</dbReference>
<gene>
    <name evidence="6" type="ORF">JJB09_25425</name>
</gene>
<dbReference type="Gene3D" id="3.20.20.30">
    <property type="entry name" value="Luciferase-like domain"/>
    <property type="match status" value="1"/>
</dbReference>
<proteinExistence type="predicted"/>
<evidence type="ECO:0000313" key="6">
    <source>
        <dbReference type="EMBL" id="MBL0375361.1"/>
    </source>
</evidence>
<accession>A0A936YW94</accession>
<dbReference type="PANTHER" id="PTHR30011">
    <property type="entry name" value="ALKANESULFONATE MONOOXYGENASE-RELATED"/>
    <property type="match status" value="1"/>
</dbReference>
<evidence type="ECO:0000313" key="7">
    <source>
        <dbReference type="Proteomes" id="UP000633219"/>
    </source>
</evidence>
<dbReference type="Proteomes" id="UP000633219">
    <property type="component" value="Unassembled WGS sequence"/>
</dbReference>
<dbReference type="InterPro" id="IPR036661">
    <property type="entry name" value="Luciferase-like_sf"/>
</dbReference>
<dbReference type="GO" id="GO:0004497">
    <property type="term" value="F:monooxygenase activity"/>
    <property type="evidence" value="ECO:0007669"/>
    <property type="project" value="UniProtKB-KW"/>
</dbReference>
<organism evidence="6 7">
    <name type="scientific">Rhizobium setariae</name>
    <dbReference type="NCBI Taxonomy" id="2801340"/>
    <lineage>
        <taxon>Bacteria</taxon>
        <taxon>Pseudomonadati</taxon>
        <taxon>Pseudomonadota</taxon>
        <taxon>Alphaproteobacteria</taxon>
        <taxon>Hyphomicrobiales</taxon>
        <taxon>Rhizobiaceae</taxon>
        <taxon>Rhizobium/Agrobacterium group</taxon>
        <taxon>Rhizobium</taxon>
    </lineage>
</organism>
<evidence type="ECO:0000256" key="3">
    <source>
        <dbReference type="ARBA" id="ARBA00023002"/>
    </source>
</evidence>
<keyword evidence="7" id="KW-1185">Reference proteome</keyword>
<dbReference type="PANTHER" id="PTHR30011:SF16">
    <property type="entry name" value="C2H2 FINGER DOMAIN TRANSCRIPTION FACTOR (EUROFUNG)-RELATED"/>
    <property type="match status" value="1"/>
</dbReference>
<keyword evidence="4" id="KW-0503">Monooxygenase</keyword>
<keyword evidence="2" id="KW-0288">FMN</keyword>
<dbReference type="Pfam" id="PF00296">
    <property type="entry name" value="Bac_luciferase"/>
    <property type="match status" value="1"/>
</dbReference>
<keyword evidence="1" id="KW-0285">Flavoprotein</keyword>
<evidence type="ECO:0000256" key="4">
    <source>
        <dbReference type="ARBA" id="ARBA00023033"/>
    </source>
</evidence>
<dbReference type="InterPro" id="IPR011251">
    <property type="entry name" value="Luciferase-like_dom"/>
</dbReference>
<keyword evidence="3" id="KW-0560">Oxidoreductase</keyword>
<protein>
    <submittedName>
        <fullName evidence="6">LLM class flavin-dependent oxidoreductase</fullName>
    </submittedName>
</protein>
<name>A0A936YW94_9HYPH</name>
<reference evidence="6" key="1">
    <citation type="submission" date="2021-01" db="EMBL/GenBank/DDBJ databases">
        <title>Rhizobium sp. strain KVB221 16S ribosomal RNA gene Genome sequencing and assembly.</title>
        <authorList>
            <person name="Kang M."/>
        </authorList>
    </citation>
    <scope>NUCLEOTIDE SEQUENCE</scope>
    <source>
        <strain evidence="6">KVB221</strain>
    </source>
</reference>
<evidence type="ECO:0000259" key="5">
    <source>
        <dbReference type="Pfam" id="PF00296"/>
    </source>
</evidence>
<dbReference type="InterPro" id="IPR051260">
    <property type="entry name" value="Diverse_substr_monoxygenases"/>
</dbReference>
<dbReference type="EMBL" id="JAEQNC010000023">
    <property type="protein sequence ID" value="MBL0375361.1"/>
    <property type="molecule type" value="Genomic_DNA"/>
</dbReference>
<dbReference type="AlphaFoldDB" id="A0A936YW94"/>
<comment type="caution">
    <text evidence="6">The sequence shown here is derived from an EMBL/GenBank/DDBJ whole genome shotgun (WGS) entry which is preliminary data.</text>
</comment>
<dbReference type="SUPFAM" id="SSF51679">
    <property type="entry name" value="Bacterial luciferase-like"/>
    <property type="match status" value="1"/>
</dbReference>
<evidence type="ECO:0000256" key="1">
    <source>
        <dbReference type="ARBA" id="ARBA00022630"/>
    </source>
</evidence>
<dbReference type="GO" id="GO:0016705">
    <property type="term" value="F:oxidoreductase activity, acting on paired donors, with incorporation or reduction of molecular oxygen"/>
    <property type="evidence" value="ECO:0007669"/>
    <property type="project" value="InterPro"/>
</dbReference>
<evidence type="ECO:0000256" key="2">
    <source>
        <dbReference type="ARBA" id="ARBA00022643"/>
    </source>
</evidence>